<sequence length="339" mass="35553">MGIQRPPHAPSHTKTLRHCGPSDTLVRAALAVAGLPPDTLTDIFAGAGLVEPAHGTMRPPDPERSRLNRSGAPVQVCLSRRTGADAPEVRILLDPFFDHAPEERHRRSLALADALVRGLGWRDAVGWCAPLVPQPLVGALWIGGRLSRGTAPFADGVALYLNAEAMAETGAPVWRAMIGALDCLLPPSADRAALLRRLTGLAHCVSLALEVAPAPHPPRVKLYLRAPADTATRLADLLAPRQAEPALAILQARAAWPASGLTLGLSFASGSGEPDGLKLDVCLCPDCRRVAGVSPGLDERLRDQIPGAAPVLDAGRLALLGTGIGGKGQRLNIYVEPAT</sequence>
<dbReference type="EMBL" id="AQQW01000001">
    <property type="protein sequence ID" value="ETW14793.1"/>
    <property type="molecule type" value="Genomic_DNA"/>
</dbReference>
<name>W4HQT9_9RHOB</name>
<evidence type="ECO:0000313" key="2">
    <source>
        <dbReference type="Proteomes" id="UP000019063"/>
    </source>
</evidence>
<organism evidence="1 2">
    <name type="scientific">Roseivivax marinus</name>
    <dbReference type="NCBI Taxonomy" id="1379903"/>
    <lineage>
        <taxon>Bacteria</taxon>
        <taxon>Pseudomonadati</taxon>
        <taxon>Pseudomonadota</taxon>
        <taxon>Alphaproteobacteria</taxon>
        <taxon>Rhodobacterales</taxon>
        <taxon>Roseobacteraceae</taxon>
        <taxon>Roseivivax</taxon>
    </lineage>
</organism>
<dbReference type="Proteomes" id="UP000019063">
    <property type="component" value="Unassembled WGS sequence"/>
</dbReference>
<dbReference type="AlphaFoldDB" id="W4HQT9"/>
<dbReference type="STRING" id="1379903.ATO8_02760"/>
<keyword evidence="2" id="KW-1185">Reference proteome</keyword>
<evidence type="ECO:0000313" key="1">
    <source>
        <dbReference type="EMBL" id="ETW14793.1"/>
    </source>
</evidence>
<dbReference type="RefSeq" id="WP_043841752.1">
    <property type="nucleotide sequence ID" value="NZ_AQQW01000001.1"/>
</dbReference>
<gene>
    <name evidence="1" type="ORF">ATO8_02760</name>
</gene>
<comment type="caution">
    <text evidence="1">The sequence shown here is derived from an EMBL/GenBank/DDBJ whole genome shotgun (WGS) entry which is preliminary data.</text>
</comment>
<protein>
    <submittedName>
        <fullName evidence="1">Uncharacterized protein</fullName>
    </submittedName>
</protein>
<reference evidence="1 2" key="1">
    <citation type="journal article" date="2014" name="Antonie Van Leeuwenhoek">
        <title>Roseivivax atlanticus sp. nov., isolated from surface seawater of the Atlantic Ocean.</title>
        <authorList>
            <person name="Li G."/>
            <person name="Lai Q."/>
            <person name="Liu X."/>
            <person name="Sun F."/>
            <person name="Shao Z."/>
        </authorList>
    </citation>
    <scope>NUCLEOTIDE SEQUENCE [LARGE SCALE GENOMIC DNA]</scope>
    <source>
        <strain evidence="1 2">22II-s10s</strain>
    </source>
</reference>
<accession>W4HQT9</accession>
<proteinExistence type="predicted"/>